<proteinExistence type="predicted"/>
<dbReference type="SUPFAM" id="SSF52540">
    <property type="entry name" value="P-loop containing nucleoside triphosphate hydrolases"/>
    <property type="match status" value="1"/>
</dbReference>
<organism evidence="2 3">
    <name type="scientific">Nitrosospira lacus</name>
    <dbReference type="NCBI Taxonomy" id="1288494"/>
    <lineage>
        <taxon>Bacteria</taxon>
        <taxon>Pseudomonadati</taxon>
        <taxon>Pseudomonadota</taxon>
        <taxon>Betaproteobacteria</taxon>
        <taxon>Nitrosomonadales</taxon>
        <taxon>Nitrosomonadaceae</taxon>
        <taxon>Nitrosospira</taxon>
    </lineage>
</organism>
<evidence type="ECO:0000313" key="2">
    <source>
        <dbReference type="EMBL" id="ARO88933.1"/>
    </source>
</evidence>
<dbReference type="EMBL" id="CP021106">
    <property type="protein sequence ID" value="ARO88933.1"/>
    <property type="molecule type" value="Genomic_DNA"/>
</dbReference>
<dbReference type="CDD" id="cd02042">
    <property type="entry name" value="ParAB_family"/>
    <property type="match status" value="1"/>
</dbReference>
<keyword evidence="3" id="KW-1185">Reference proteome</keyword>
<dbReference type="PANTHER" id="PTHR13696">
    <property type="entry name" value="P-LOOP CONTAINING NUCLEOSIDE TRIPHOSPHATE HYDROLASE"/>
    <property type="match status" value="1"/>
</dbReference>
<sequence>MEQAMRTILVANPKGGCGKTTLATNLAAYLAGQNQRVVMWDLDRQKSSLDWLALRPSELPTITSLDADRNEIHPDIPENNDWLVLDSPAGMHGKNLAHALKLAHKVMVPVQPSVFDMAATRDFLDQLMEEKSVRKHKAFIGIIGMRVDPRTRAAATLEQFLQQYDLPVLTYLRDTMVYVNAAFNGKSIFDLPPYQTERDISQWQPIIEWVNS</sequence>
<dbReference type="InterPro" id="IPR002586">
    <property type="entry name" value="CobQ/CobB/MinD/ParA_Nub-bd_dom"/>
</dbReference>
<dbReference type="PANTHER" id="PTHR13696:SF96">
    <property type="entry name" value="COBQ_COBB_MIND_PARA NUCLEOTIDE BINDING DOMAIN-CONTAINING PROTEIN"/>
    <property type="match status" value="1"/>
</dbReference>
<dbReference type="Proteomes" id="UP000012179">
    <property type="component" value="Chromosome"/>
</dbReference>
<dbReference type="Pfam" id="PF01656">
    <property type="entry name" value="CbiA"/>
    <property type="match status" value="1"/>
</dbReference>
<feature type="domain" description="CobQ/CobB/MinD/ParA nucleotide binding" evidence="1">
    <location>
        <begin position="8"/>
        <end position="185"/>
    </location>
</feature>
<evidence type="ECO:0000259" key="1">
    <source>
        <dbReference type="Pfam" id="PF01656"/>
    </source>
</evidence>
<dbReference type="Gene3D" id="3.40.50.300">
    <property type="entry name" value="P-loop containing nucleotide triphosphate hydrolases"/>
    <property type="match status" value="1"/>
</dbReference>
<accession>A0A1W6ST24</accession>
<evidence type="ECO:0000313" key="3">
    <source>
        <dbReference type="Proteomes" id="UP000012179"/>
    </source>
</evidence>
<dbReference type="AlphaFoldDB" id="A0A1W6ST24"/>
<gene>
    <name evidence="2" type="ORF">EBAPG3_014800</name>
</gene>
<dbReference type="KEGG" id="nlc:EBAPG3_014800"/>
<reference evidence="2 3" key="1">
    <citation type="journal article" date="2015" name="Int. J. Syst. Evol. Microbiol.">
        <title>Nitrosospira lacus sp. nov., a psychrotolerant, ammonia-oxidizing bacterium from sandy lake sediment.</title>
        <authorList>
            <person name="Urakawa H."/>
            <person name="Garcia J.C."/>
            <person name="Nielsen J.L."/>
            <person name="Le V.Q."/>
            <person name="Kozlowski J.A."/>
            <person name="Stein L.Y."/>
            <person name="Lim C.K."/>
            <person name="Pommerening-Roser A."/>
            <person name="Martens-Habbena W."/>
            <person name="Stahl D.A."/>
            <person name="Klotz M.G."/>
        </authorList>
    </citation>
    <scope>NUCLEOTIDE SEQUENCE [LARGE SCALE GENOMIC DNA]</scope>
    <source>
        <strain evidence="2 3">APG3</strain>
    </source>
</reference>
<name>A0A1W6ST24_9PROT</name>
<dbReference type="eggNOG" id="COG1192">
    <property type="taxonomic scope" value="Bacteria"/>
</dbReference>
<protein>
    <submittedName>
        <fullName evidence="2">Cobyrinic acid a,c-diamide synthase</fullName>
    </submittedName>
</protein>
<dbReference type="InterPro" id="IPR027417">
    <property type="entry name" value="P-loop_NTPase"/>
</dbReference>
<dbReference type="InterPro" id="IPR050678">
    <property type="entry name" value="DNA_Partitioning_ATPase"/>
</dbReference>